<dbReference type="GO" id="GO:0016020">
    <property type="term" value="C:membrane"/>
    <property type="evidence" value="ECO:0007669"/>
    <property type="project" value="UniProtKB-SubCell"/>
</dbReference>
<dbReference type="SUPFAM" id="SSF103481">
    <property type="entry name" value="Multidrug resistance efflux transporter EmrE"/>
    <property type="match status" value="1"/>
</dbReference>
<keyword evidence="4 5" id="KW-0472">Membrane</keyword>
<evidence type="ECO:0000256" key="5">
    <source>
        <dbReference type="SAM" id="Phobius"/>
    </source>
</evidence>
<dbReference type="EMBL" id="HBHY01000293">
    <property type="protein sequence ID" value="CAE0124657.1"/>
    <property type="molecule type" value="Transcribed_RNA"/>
</dbReference>
<feature type="transmembrane region" description="Helical" evidence="5">
    <location>
        <begin position="136"/>
        <end position="155"/>
    </location>
</feature>
<feature type="transmembrane region" description="Helical" evidence="5">
    <location>
        <begin position="238"/>
        <end position="255"/>
    </location>
</feature>
<protein>
    <recommendedName>
        <fullName evidence="6">Sugar phosphate transporter domain-containing protein</fullName>
    </recommendedName>
</protein>
<dbReference type="InterPro" id="IPR004853">
    <property type="entry name" value="Sugar_P_trans_dom"/>
</dbReference>
<gene>
    <name evidence="7" type="ORF">PSIN1315_LOCUS191</name>
</gene>
<evidence type="ECO:0000256" key="2">
    <source>
        <dbReference type="ARBA" id="ARBA00022692"/>
    </source>
</evidence>
<dbReference type="PANTHER" id="PTHR11132">
    <property type="entry name" value="SOLUTE CARRIER FAMILY 35"/>
    <property type="match status" value="1"/>
</dbReference>
<dbReference type="AlphaFoldDB" id="A0A7S3B4U9"/>
<keyword evidence="2 5" id="KW-0812">Transmembrane</keyword>
<dbReference type="InterPro" id="IPR037185">
    <property type="entry name" value="EmrE-like"/>
</dbReference>
<evidence type="ECO:0000256" key="1">
    <source>
        <dbReference type="ARBA" id="ARBA00004141"/>
    </source>
</evidence>
<evidence type="ECO:0000259" key="6">
    <source>
        <dbReference type="Pfam" id="PF03151"/>
    </source>
</evidence>
<evidence type="ECO:0000313" key="7">
    <source>
        <dbReference type="EMBL" id="CAE0124657.1"/>
    </source>
</evidence>
<feature type="transmembrane region" description="Helical" evidence="5">
    <location>
        <begin position="80"/>
        <end position="99"/>
    </location>
</feature>
<name>A0A7S3B4U9_9VIRI</name>
<keyword evidence="3 5" id="KW-1133">Transmembrane helix</keyword>
<comment type="subcellular location">
    <subcellularLocation>
        <location evidence="1">Membrane</location>
        <topology evidence="1">Multi-pass membrane protein</topology>
    </subcellularLocation>
</comment>
<dbReference type="InterPro" id="IPR050186">
    <property type="entry name" value="TPT_transporter"/>
</dbReference>
<dbReference type="Pfam" id="PF03151">
    <property type="entry name" value="TPT"/>
    <property type="match status" value="1"/>
</dbReference>
<proteinExistence type="predicted"/>
<feature type="domain" description="Sugar phosphate transporter" evidence="6">
    <location>
        <begin position="31"/>
        <end position="251"/>
    </location>
</feature>
<feature type="transmembrane region" description="Helical" evidence="5">
    <location>
        <begin position="105"/>
        <end position="124"/>
    </location>
</feature>
<evidence type="ECO:0000256" key="3">
    <source>
        <dbReference type="ARBA" id="ARBA00022989"/>
    </source>
</evidence>
<accession>A0A7S3B4U9</accession>
<organism evidence="7">
    <name type="scientific">Prasinoderma singulare</name>
    <dbReference type="NCBI Taxonomy" id="676789"/>
    <lineage>
        <taxon>Eukaryota</taxon>
        <taxon>Viridiplantae</taxon>
        <taxon>Prasinodermophyta</taxon>
        <taxon>Prasinodermophyceae</taxon>
        <taxon>Prasinodermales</taxon>
        <taxon>Prasinodermaceae</taxon>
        <taxon>Prasinoderma</taxon>
    </lineage>
</organism>
<sequence>MGWLLFPKGNGIFPERQLMPRDKLLGWRFQLQAACHGVGHTAVNFSYGAVAVSFTHTVKAMEPFVAAFISQTFFGKRVPFAVWLSLMPVVAGVALASAHELSFNWMGFNGAMFSNVAFAFRNYLAKEGLSDKLNSTNQYIHLSIISLLWCIPPIFMLEADKLLPAMQAAVASHGLWPFVFDLATVGLTYHLYNQLCFNAIEAFDRPLTASVGNVAKRCFVIGFSILYFGNAITPQTAAGTVVAILGVFLYSLVSAREKAKGEGKGGAAAQAA</sequence>
<reference evidence="7" key="1">
    <citation type="submission" date="2021-01" db="EMBL/GenBank/DDBJ databases">
        <authorList>
            <person name="Corre E."/>
            <person name="Pelletier E."/>
            <person name="Niang G."/>
            <person name="Scheremetjew M."/>
            <person name="Finn R."/>
            <person name="Kale V."/>
            <person name="Holt S."/>
            <person name="Cochrane G."/>
            <person name="Meng A."/>
            <person name="Brown T."/>
            <person name="Cohen L."/>
        </authorList>
    </citation>
    <scope>NUCLEOTIDE SEQUENCE</scope>
    <source>
        <strain evidence="7">RCC927</strain>
    </source>
</reference>
<evidence type="ECO:0000256" key="4">
    <source>
        <dbReference type="ARBA" id="ARBA00023136"/>
    </source>
</evidence>